<sequence length="984" mass="112083">MLDPISALAVATSAVQFIDFSSKLFSLIRDTYRSKSEENGWYKDLQAKASQMSTLNACLTETITPELLCRDLLPLESETVSIGKECQRVANQLSKELESITPTSADGFRTVVKRALKALWAQQDITQLQDRMAECRQALMMSILADIRQQLLQPKETTRPLHKNSRENWGGAQSLPEWLKHQKSHNAQWQSNLSEAVIHSSVTMVQEVDRAPKSVELLLPAWRDSLVTSTIGHKLFQKLHFDDMLHRTHQIPEAFAKTFEWIFHEPSIDDEEVVGWDNFRSWLKGDSDTYWITGKAGSGKSTLMKMIFYDSRTPDLLNAWSGSSPLIMASFFFWNSGSKLQMSREGFLRSILHQAIDRRRQHFLTTEPTKLDAFGLSVDSSDDRREKKWKWSDLTQALRLLIEEEGPEPVHYAFFIDGLDEFSGDKSDLLSLFKTLGAYPNVKLCISSRPWVEFEDAFKQKPNLMLQYRTMADIRHYVGRKFDDHPGFRELQLGDQQYAVALIDSITAKASGVFLWVVLVVRSLLEGLAEGDRISDLQRRLEDIPPELDDLFKNMLGSLNPTHFKHSSELFQIFRATRRKISVLTMSFADEQDTQYAFHRVSGPLSEEETYYRVVSMCRRLKSRCKGLLEVSSSTTRSSSLDHWSRLHADKEATELSDTDPESMLRPDAQAAYDSQKLRMRDYQNLANAPVEYLHRTVKDFMATPDIWNFITQATDSSFDAEACLSRSYILHLKTRPIDAVMITEAIFWDDVSWAMEYAASVAATNTEYHVKLLDELDKAATSLCTTPDKDGDTYLGKLELPLSSHWSAIISKASETDFIPFAVRCQLGAYVIAKLQDNPTTTENYTKLLSVAMHESGLPFLRREGKTPSPKLVDFLISKGADPNDATKDGSDGEHRSLYLLTSLNRSTDTIYDGETVVRNGERRIHGMLTSDFLETRDSPRNSPVDRRYFASPSLSQQNFKSEISSRTSRSFFPRRKKRDTGG</sequence>
<name>A0A9P4V4P1_9PLEO</name>
<evidence type="ECO:0000259" key="4">
    <source>
        <dbReference type="Pfam" id="PF25053"/>
    </source>
</evidence>
<gene>
    <name evidence="5" type="ORF">EJ04DRAFT_559668</name>
</gene>
<reference evidence="5" key="1">
    <citation type="journal article" date="2020" name="Stud. Mycol.">
        <title>101 Dothideomycetes genomes: a test case for predicting lifestyles and emergence of pathogens.</title>
        <authorList>
            <person name="Haridas S."/>
            <person name="Albert R."/>
            <person name="Binder M."/>
            <person name="Bloem J."/>
            <person name="Labutti K."/>
            <person name="Salamov A."/>
            <person name="Andreopoulos B."/>
            <person name="Baker S."/>
            <person name="Barry K."/>
            <person name="Bills G."/>
            <person name="Bluhm B."/>
            <person name="Cannon C."/>
            <person name="Castanera R."/>
            <person name="Culley D."/>
            <person name="Daum C."/>
            <person name="Ezra D."/>
            <person name="Gonzalez J."/>
            <person name="Henrissat B."/>
            <person name="Kuo A."/>
            <person name="Liang C."/>
            <person name="Lipzen A."/>
            <person name="Lutzoni F."/>
            <person name="Magnuson J."/>
            <person name="Mondo S."/>
            <person name="Nolan M."/>
            <person name="Ohm R."/>
            <person name="Pangilinan J."/>
            <person name="Park H.-J."/>
            <person name="Ramirez L."/>
            <person name="Alfaro M."/>
            <person name="Sun H."/>
            <person name="Tritt A."/>
            <person name="Yoshinaga Y."/>
            <person name="Zwiers L.-H."/>
            <person name="Turgeon B."/>
            <person name="Goodwin S."/>
            <person name="Spatafora J."/>
            <person name="Crous P."/>
            <person name="Grigoriev I."/>
        </authorList>
    </citation>
    <scope>NUCLEOTIDE SEQUENCE</scope>
    <source>
        <strain evidence="5">CBS 125425</strain>
    </source>
</reference>
<dbReference type="Pfam" id="PF25053">
    <property type="entry name" value="DUF7791"/>
    <property type="match status" value="1"/>
</dbReference>
<dbReference type="AlphaFoldDB" id="A0A9P4V4P1"/>
<feature type="region of interest" description="Disordered" evidence="2">
    <location>
        <begin position="953"/>
        <end position="984"/>
    </location>
</feature>
<dbReference type="Gene3D" id="3.40.50.300">
    <property type="entry name" value="P-loop containing nucleotide triphosphate hydrolases"/>
    <property type="match status" value="1"/>
</dbReference>
<evidence type="ECO:0000313" key="6">
    <source>
        <dbReference type="Proteomes" id="UP000799444"/>
    </source>
</evidence>
<feature type="compositionally biased region" description="Basic residues" evidence="2">
    <location>
        <begin position="974"/>
        <end position="984"/>
    </location>
</feature>
<feature type="compositionally biased region" description="Polar residues" evidence="2">
    <location>
        <begin position="954"/>
        <end position="964"/>
    </location>
</feature>
<feature type="domain" description="Nephrocystin 3-like N-terminal" evidence="3">
    <location>
        <begin position="277"/>
        <end position="449"/>
    </location>
</feature>
<dbReference type="SUPFAM" id="SSF52540">
    <property type="entry name" value="P-loop containing nucleoside triphosphate hydrolases"/>
    <property type="match status" value="1"/>
</dbReference>
<dbReference type="InterPro" id="IPR027417">
    <property type="entry name" value="P-loop_NTPase"/>
</dbReference>
<dbReference type="Pfam" id="PF24883">
    <property type="entry name" value="NPHP3_N"/>
    <property type="match status" value="1"/>
</dbReference>
<evidence type="ECO:0000313" key="5">
    <source>
        <dbReference type="EMBL" id="KAF2739767.1"/>
    </source>
</evidence>
<dbReference type="PANTHER" id="PTHR10039:SF5">
    <property type="entry name" value="NACHT DOMAIN-CONTAINING PROTEIN"/>
    <property type="match status" value="1"/>
</dbReference>
<keyword evidence="1" id="KW-0677">Repeat</keyword>
<keyword evidence="6" id="KW-1185">Reference proteome</keyword>
<comment type="caution">
    <text evidence="5">The sequence shown here is derived from an EMBL/GenBank/DDBJ whole genome shotgun (WGS) entry which is preliminary data.</text>
</comment>
<evidence type="ECO:0008006" key="7">
    <source>
        <dbReference type="Google" id="ProtNLM"/>
    </source>
</evidence>
<dbReference type="Proteomes" id="UP000799444">
    <property type="component" value="Unassembled WGS sequence"/>
</dbReference>
<dbReference type="PANTHER" id="PTHR10039">
    <property type="entry name" value="AMELOGENIN"/>
    <property type="match status" value="1"/>
</dbReference>
<protein>
    <recommendedName>
        <fullName evidence="7">NACHT domain-containing protein</fullName>
    </recommendedName>
</protein>
<organism evidence="5 6">
    <name type="scientific">Polyplosphaeria fusca</name>
    <dbReference type="NCBI Taxonomy" id="682080"/>
    <lineage>
        <taxon>Eukaryota</taxon>
        <taxon>Fungi</taxon>
        <taxon>Dikarya</taxon>
        <taxon>Ascomycota</taxon>
        <taxon>Pezizomycotina</taxon>
        <taxon>Dothideomycetes</taxon>
        <taxon>Pleosporomycetidae</taxon>
        <taxon>Pleosporales</taxon>
        <taxon>Tetraplosphaeriaceae</taxon>
        <taxon>Polyplosphaeria</taxon>
    </lineage>
</organism>
<accession>A0A9P4V4P1</accession>
<evidence type="ECO:0000259" key="3">
    <source>
        <dbReference type="Pfam" id="PF24883"/>
    </source>
</evidence>
<evidence type="ECO:0000256" key="2">
    <source>
        <dbReference type="SAM" id="MobiDB-lite"/>
    </source>
</evidence>
<dbReference type="InterPro" id="IPR056693">
    <property type="entry name" value="DUF7791"/>
</dbReference>
<dbReference type="OrthoDB" id="443402at2759"/>
<evidence type="ECO:0000256" key="1">
    <source>
        <dbReference type="ARBA" id="ARBA00022737"/>
    </source>
</evidence>
<dbReference type="EMBL" id="ML996103">
    <property type="protein sequence ID" value="KAF2739767.1"/>
    <property type="molecule type" value="Genomic_DNA"/>
</dbReference>
<feature type="domain" description="DUF7791" evidence="4">
    <location>
        <begin position="558"/>
        <end position="736"/>
    </location>
</feature>
<proteinExistence type="predicted"/>
<dbReference type="InterPro" id="IPR056884">
    <property type="entry name" value="NPHP3-like_N"/>
</dbReference>